<evidence type="ECO:0000313" key="2">
    <source>
        <dbReference type="Proteomes" id="UP001358586"/>
    </source>
</evidence>
<evidence type="ECO:0000313" key="1">
    <source>
        <dbReference type="EMBL" id="KAK5794976.1"/>
    </source>
</evidence>
<keyword evidence="2" id="KW-1185">Reference proteome</keyword>
<organism evidence="1 2">
    <name type="scientific">Gossypium arboreum</name>
    <name type="common">Tree cotton</name>
    <name type="synonym">Gossypium nanking</name>
    <dbReference type="NCBI Taxonomy" id="29729"/>
    <lineage>
        <taxon>Eukaryota</taxon>
        <taxon>Viridiplantae</taxon>
        <taxon>Streptophyta</taxon>
        <taxon>Embryophyta</taxon>
        <taxon>Tracheophyta</taxon>
        <taxon>Spermatophyta</taxon>
        <taxon>Magnoliopsida</taxon>
        <taxon>eudicotyledons</taxon>
        <taxon>Gunneridae</taxon>
        <taxon>Pentapetalae</taxon>
        <taxon>rosids</taxon>
        <taxon>malvids</taxon>
        <taxon>Malvales</taxon>
        <taxon>Malvaceae</taxon>
        <taxon>Malvoideae</taxon>
        <taxon>Gossypium</taxon>
    </lineage>
</organism>
<protein>
    <submittedName>
        <fullName evidence="1">Uncharacterized protein</fullName>
    </submittedName>
</protein>
<gene>
    <name evidence="1" type="ORF">PVK06_036230</name>
</gene>
<proteinExistence type="predicted"/>
<accession>A0ABR0NK55</accession>
<dbReference type="EMBL" id="JARKNE010000010">
    <property type="protein sequence ID" value="KAK5794976.1"/>
    <property type="molecule type" value="Genomic_DNA"/>
</dbReference>
<reference evidence="1 2" key="1">
    <citation type="submission" date="2023-03" db="EMBL/GenBank/DDBJ databases">
        <title>WGS of Gossypium arboreum.</title>
        <authorList>
            <person name="Yu D."/>
        </authorList>
    </citation>
    <scope>NUCLEOTIDE SEQUENCE [LARGE SCALE GENOMIC DNA]</scope>
    <source>
        <tissue evidence="1">Leaf</tissue>
    </source>
</reference>
<name>A0ABR0NK55_GOSAR</name>
<sequence>MPNLEIRDVVKTLESEGGNQEVVDADVSQVMLKDLQRVVSAQSVSRGVVTERIRLMRPMEEFHSYWNSTG</sequence>
<comment type="caution">
    <text evidence="1">The sequence shown here is derived from an EMBL/GenBank/DDBJ whole genome shotgun (WGS) entry which is preliminary data.</text>
</comment>
<dbReference type="Proteomes" id="UP001358586">
    <property type="component" value="Chromosome 10"/>
</dbReference>